<dbReference type="InterPro" id="IPR010730">
    <property type="entry name" value="HET"/>
</dbReference>
<dbReference type="AlphaFoldDB" id="A0A0C4E8C0"/>
<evidence type="ECO:0000313" key="3">
    <source>
        <dbReference type="EMBL" id="KLU89851.1"/>
    </source>
</evidence>
<gene>
    <name evidence="3" type="ORF">MAPG_08820</name>
</gene>
<dbReference type="eggNOG" id="ENOG502RS94">
    <property type="taxonomic scope" value="Eukaryota"/>
</dbReference>
<name>A0A0C4E8C0_MAGP6</name>
<reference evidence="3" key="1">
    <citation type="submission" date="2010-05" db="EMBL/GenBank/DDBJ databases">
        <title>The Genome Sequence of Magnaporthe poae strain ATCC 64411.</title>
        <authorList>
            <consortium name="The Broad Institute Genome Sequencing Platform"/>
            <consortium name="Broad Institute Genome Sequencing Center for Infectious Disease"/>
            <person name="Ma L.-J."/>
            <person name="Dead R."/>
            <person name="Young S."/>
            <person name="Zeng Q."/>
            <person name="Koehrsen M."/>
            <person name="Alvarado L."/>
            <person name="Berlin A."/>
            <person name="Chapman S.B."/>
            <person name="Chen Z."/>
            <person name="Freedman E."/>
            <person name="Gellesch M."/>
            <person name="Goldberg J."/>
            <person name="Griggs A."/>
            <person name="Gujja S."/>
            <person name="Heilman E.R."/>
            <person name="Heiman D."/>
            <person name="Hepburn T."/>
            <person name="Howarth C."/>
            <person name="Jen D."/>
            <person name="Larson L."/>
            <person name="Mehta T."/>
            <person name="Neiman D."/>
            <person name="Pearson M."/>
            <person name="Roberts A."/>
            <person name="Saif S."/>
            <person name="Shea T."/>
            <person name="Shenoy N."/>
            <person name="Sisk P."/>
            <person name="Stolte C."/>
            <person name="Sykes S."/>
            <person name="Walk T."/>
            <person name="White J."/>
            <person name="Yandava C."/>
            <person name="Haas B."/>
            <person name="Nusbaum C."/>
            <person name="Birren B."/>
        </authorList>
    </citation>
    <scope>NUCLEOTIDE SEQUENCE</scope>
    <source>
        <strain evidence="3">ATCC 64411</strain>
    </source>
</reference>
<accession>A0A0C4E8C0</accession>
<reference evidence="3" key="3">
    <citation type="submission" date="2011-03" db="EMBL/GenBank/DDBJ databases">
        <title>Annotation of Magnaporthe poae ATCC 64411.</title>
        <authorList>
            <person name="Ma L.-J."/>
            <person name="Dead R."/>
            <person name="Young S.K."/>
            <person name="Zeng Q."/>
            <person name="Gargeya S."/>
            <person name="Fitzgerald M."/>
            <person name="Haas B."/>
            <person name="Abouelleil A."/>
            <person name="Alvarado L."/>
            <person name="Arachchi H.M."/>
            <person name="Berlin A."/>
            <person name="Brown A."/>
            <person name="Chapman S.B."/>
            <person name="Chen Z."/>
            <person name="Dunbar C."/>
            <person name="Freedman E."/>
            <person name="Gearin G."/>
            <person name="Gellesch M."/>
            <person name="Goldberg J."/>
            <person name="Griggs A."/>
            <person name="Gujja S."/>
            <person name="Heiman D."/>
            <person name="Howarth C."/>
            <person name="Larson L."/>
            <person name="Lui A."/>
            <person name="MacDonald P.J.P."/>
            <person name="Mehta T."/>
            <person name="Montmayeur A."/>
            <person name="Murphy C."/>
            <person name="Neiman D."/>
            <person name="Pearson M."/>
            <person name="Priest M."/>
            <person name="Roberts A."/>
            <person name="Saif S."/>
            <person name="Shea T."/>
            <person name="Shenoy N."/>
            <person name="Sisk P."/>
            <person name="Stolte C."/>
            <person name="Sykes S."/>
            <person name="Yandava C."/>
            <person name="Wortman J."/>
            <person name="Nusbaum C."/>
            <person name="Birren B."/>
        </authorList>
    </citation>
    <scope>NUCLEOTIDE SEQUENCE</scope>
    <source>
        <strain evidence="3">ATCC 64411</strain>
    </source>
</reference>
<evidence type="ECO:0000259" key="2">
    <source>
        <dbReference type="Pfam" id="PF06985"/>
    </source>
</evidence>
<evidence type="ECO:0000313" key="4">
    <source>
        <dbReference type="EnsemblFungi" id="MAPG_08820T0"/>
    </source>
</evidence>
<keyword evidence="5" id="KW-1185">Reference proteome</keyword>
<dbReference type="STRING" id="644358.A0A0C4E8C0"/>
<dbReference type="OrthoDB" id="5125733at2759"/>
<evidence type="ECO:0000256" key="1">
    <source>
        <dbReference type="SAM" id="MobiDB-lite"/>
    </source>
</evidence>
<reference evidence="5" key="2">
    <citation type="submission" date="2010-05" db="EMBL/GenBank/DDBJ databases">
        <title>The genome sequence of Magnaporthe poae strain ATCC 64411.</title>
        <authorList>
            <person name="Ma L.-J."/>
            <person name="Dead R."/>
            <person name="Young S."/>
            <person name="Zeng Q."/>
            <person name="Koehrsen M."/>
            <person name="Alvarado L."/>
            <person name="Berlin A."/>
            <person name="Chapman S.B."/>
            <person name="Chen Z."/>
            <person name="Freedman E."/>
            <person name="Gellesch M."/>
            <person name="Goldberg J."/>
            <person name="Griggs A."/>
            <person name="Gujja S."/>
            <person name="Heilman E.R."/>
            <person name="Heiman D."/>
            <person name="Hepburn T."/>
            <person name="Howarth C."/>
            <person name="Jen D."/>
            <person name="Larson L."/>
            <person name="Mehta T."/>
            <person name="Neiman D."/>
            <person name="Pearson M."/>
            <person name="Roberts A."/>
            <person name="Saif S."/>
            <person name="Shea T."/>
            <person name="Shenoy N."/>
            <person name="Sisk P."/>
            <person name="Stolte C."/>
            <person name="Sykes S."/>
            <person name="Walk T."/>
            <person name="White J."/>
            <person name="Yandava C."/>
            <person name="Haas B."/>
            <person name="Nusbaum C."/>
            <person name="Birren B."/>
        </authorList>
    </citation>
    <scope>NUCLEOTIDE SEQUENCE [LARGE SCALE GENOMIC DNA]</scope>
    <source>
        <strain evidence="5">ATCC 64411 / 73-15</strain>
    </source>
</reference>
<feature type="region of interest" description="Disordered" evidence="1">
    <location>
        <begin position="645"/>
        <end position="664"/>
    </location>
</feature>
<organism evidence="4 5">
    <name type="scientific">Magnaporthiopsis poae (strain ATCC 64411 / 73-15)</name>
    <name type="common">Kentucky bluegrass fungus</name>
    <name type="synonym">Magnaporthe poae</name>
    <dbReference type="NCBI Taxonomy" id="644358"/>
    <lineage>
        <taxon>Eukaryota</taxon>
        <taxon>Fungi</taxon>
        <taxon>Dikarya</taxon>
        <taxon>Ascomycota</taxon>
        <taxon>Pezizomycotina</taxon>
        <taxon>Sordariomycetes</taxon>
        <taxon>Sordariomycetidae</taxon>
        <taxon>Magnaporthales</taxon>
        <taxon>Magnaporthaceae</taxon>
        <taxon>Magnaporthiopsis</taxon>
    </lineage>
</organism>
<dbReference type="EMBL" id="ADBL01002151">
    <property type="status" value="NOT_ANNOTATED_CDS"/>
    <property type="molecule type" value="Genomic_DNA"/>
</dbReference>
<dbReference type="EMBL" id="GL876973">
    <property type="protein sequence ID" value="KLU89851.1"/>
    <property type="molecule type" value="Genomic_DNA"/>
</dbReference>
<dbReference type="PANTHER" id="PTHR33112:SF16">
    <property type="entry name" value="HETEROKARYON INCOMPATIBILITY DOMAIN-CONTAINING PROTEIN"/>
    <property type="match status" value="1"/>
</dbReference>
<sequence>MEPSTPTHQTRLAYITQRVQAWTVKSDPLWPVGGSFTIARPHSCVHCQDVTLTQQWPQGQNQASFALVLEASLAKAVDACLTGCALYRFFVDFLVACSLDLAGTLRAGTDVFRFQLHGQHSHPRWPLSTPSPPPASGITSTPLSASISLAMEDGSSQGISNRKSFHLEMYVSNRPFELDKRSQRTVQTARDCLERCIKCHSGCRVGGDIYGDASSFPADIERLPTSDIPTRLLQIKGHSGQGLRLLLIETSGAPPELIEAISKESYIALSYCWGADQPIKLTGKTHTSLTTQGVNTGDLPRTLQDAAWFVRKMGRQFLWVDALCILQDSDGDKAAEISRMGTYYGSSAATLSAASASDCNQGFLDWTGPPEGQQQFLTGPISVPFKCLDGDAHVADGHVYLFSRIRPPPEPITTRAWTLQEAFLSRRLLIFAANQMYWCCSSGYSDESGALREHAFGGPESPVELIYPIARLAELPAELGWRRVVASYTRRGLGFAGDKLPAIAALAEAFTKTAADRGRRWKYLAGLQVDVGEDDDLDEDRRGQIWAAALLWHSASWQDCTRPVDYRAPSWSWAAVEGRVDLKDKARQGPISDHVAVRVNDYGVVLKDAIAPFGMVASGFLLLQAKLVALHATIDLGVCPSIKGDDDREPPLKATPGDEEQPTLELRPDSMADIKAIRAGVAGHTDPLPLSLLVVHGDGDSKEAHDGLIVCPASPGLRNSVPKEHESVAKPYCRIGTFILRPPPGSVKSLLDGIDPQLVCLL</sequence>
<evidence type="ECO:0000313" key="5">
    <source>
        <dbReference type="Proteomes" id="UP000011715"/>
    </source>
</evidence>
<dbReference type="EnsemblFungi" id="MAPG_08820T0">
    <property type="protein sequence ID" value="MAPG_08820T0"/>
    <property type="gene ID" value="MAPG_08820"/>
</dbReference>
<proteinExistence type="predicted"/>
<dbReference type="PANTHER" id="PTHR33112">
    <property type="entry name" value="DOMAIN PROTEIN, PUTATIVE-RELATED"/>
    <property type="match status" value="1"/>
</dbReference>
<dbReference type="Pfam" id="PF06985">
    <property type="entry name" value="HET"/>
    <property type="match status" value="1"/>
</dbReference>
<reference evidence="4" key="5">
    <citation type="submission" date="2015-06" db="UniProtKB">
        <authorList>
            <consortium name="EnsemblFungi"/>
        </authorList>
    </citation>
    <scope>IDENTIFICATION</scope>
    <source>
        <strain evidence="4">ATCC 64411</strain>
    </source>
</reference>
<feature type="domain" description="Heterokaryon incompatibility" evidence="2">
    <location>
        <begin position="266"/>
        <end position="421"/>
    </location>
</feature>
<protein>
    <recommendedName>
        <fullName evidence="2">Heterokaryon incompatibility domain-containing protein</fullName>
    </recommendedName>
</protein>
<dbReference type="Proteomes" id="UP000011715">
    <property type="component" value="Unassembled WGS sequence"/>
</dbReference>
<reference evidence="4" key="4">
    <citation type="journal article" date="2015" name="G3 (Bethesda)">
        <title>Genome sequences of three phytopathogenic species of the Magnaporthaceae family of fungi.</title>
        <authorList>
            <person name="Okagaki L.H."/>
            <person name="Nunes C.C."/>
            <person name="Sailsbery J."/>
            <person name="Clay B."/>
            <person name="Brown D."/>
            <person name="John T."/>
            <person name="Oh Y."/>
            <person name="Young N."/>
            <person name="Fitzgerald M."/>
            <person name="Haas B.J."/>
            <person name="Zeng Q."/>
            <person name="Young S."/>
            <person name="Adiconis X."/>
            <person name="Fan L."/>
            <person name="Levin J.Z."/>
            <person name="Mitchell T.K."/>
            <person name="Okubara P.A."/>
            <person name="Farman M.L."/>
            <person name="Kohn L.M."/>
            <person name="Birren B."/>
            <person name="Ma L.-J."/>
            <person name="Dean R.A."/>
        </authorList>
    </citation>
    <scope>NUCLEOTIDE SEQUENCE</scope>
    <source>
        <strain evidence="4">ATCC 64411 / 73-15</strain>
    </source>
</reference>
<dbReference type="VEuPathDB" id="FungiDB:MAPG_08820"/>